<proteinExistence type="predicted"/>
<dbReference type="GO" id="GO:0004180">
    <property type="term" value="F:carboxypeptidase activity"/>
    <property type="evidence" value="ECO:0007669"/>
    <property type="project" value="UniProtKB-KW"/>
</dbReference>
<dbReference type="GO" id="GO:0046872">
    <property type="term" value="F:metal ion binding"/>
    <property type="evidence" value="ECO:0007669"/>
    <property type="project" value="UniProtKB-KW"/>
</dbReference>
<sequence length="400" mass="42870">MPDPLQTASDWMHDQSANAAQRLEHWCNQNSWSEDASALRKMADVLCDDFATFGVSFHRINLPPLRLLGDTEDWLEQETGPALIWHHNPSAKHRVLLMIHYDTVYPRGSMPDKCKANGNLLVGPGTVDAKGGIAVIAMAVEAMLKFDLATDAGVSILLNPDEEVGSTASRELMSRIAPKFNAALLFEPSLPNGSLVAARKGSGNFSFVARGKSAHAGRNPGDGRNAIVHLCKIIPALTVLHEPDRGVLLNVGRIAGGGPLNQVPDHAVLQLNTRVVDAQAMERIETSLQRIANEFTVGDYRVSLTGTFSSPPKPVTPAMQQVQRRVEAAGELAGRNITWRDTGGACDGCKLAAFGLPNVDTMGVAGGNLHSPDEFCDLDSIVPSALTVAAFIQNSCSEKS</sequence>
<dbReference type="InterPro" id="IPR017150">
    <property type="entry name" value="Pept_M20_glutamate_carboxypep"/>
</dbReference>
<keyword evidence="4" id="KW-0862">Zinc</keyword>
<feature type="domain" description="Peptidase M20 dimerisation" evidence="6">
    <location>
        <begin position="198"/>
        <end position="294"/>
    </location>
</feature>
<evidence type="ECO:0000313" key="7">
    <source>
        <dbReference type="EMBL" id="QDT13866.1"/>
    </source>
</evidence>
<accession>A0A517P3B8</accession>
<reference evidence="7 8" key="1">
    <citation type="submission" date="2019-02" db="EMBL/GenBank/DDBJ databases">
        <title>Deep-cultivation of Planctomycetes and their phenomic and genomic characterization uncovers novel biology.</title>
        <authorList>
            <person name="Wiegand S."/>
            <person name="Jogler M."/>
            <person name="Boedeker C."/>
            <person name="Pinto D."/>
            <person name="Vollmers J."/>
            <person name="Rivas-Marin E."/>
            <person name="Kohn T."/>
            <person name="Peeters S.H."/>
            <person name="Heuer A."/>
            <person name="Rast P."/>
            <person name="Oberbeckmann S."/>
            <person name="Bunk B."/>
            <person name="Jeske O."/>
            <person name="Meyerdierks A."/>
            <person name="Storesund J.E."/>
            <person name="Kallscheuer N."/>
            <person name="Luecker S."/>
            <person name="Lage O.M."/>
            <person name="Pohl T."/>
            <person name="Merkel B.J."/>
            <person name="Hornburger P."/>
            <person name="Mueller R.-W."/>
            <person name="Bruemmer F."/>
            <person name="Labrenz M."/>
            <person name="Spormann A.M."/>
            <person name="Op den Camp H."/>
            <person name="Overmann J."/>
            <person name="Amann R."/>
            <person name="Jetten M.S.M."/>
            <person name="Mascher T."/>
            <person name="Medema M.H."/>
            <person name="Devos D.P."/>
            <person name="Kaster A.-K."/>
            <person name="Ovreas L."/>
            <person name="Rohde M."/>
            <person name="Galperin M.Y."/>
            <person name="Jogler C."/>
        </authorList>
    </citation>
    <scope>NUCLEOTIDE SEQUENCE [LARGE SCALE GENOMIC DNA]</scope>
    <source>
        <strain evidence="7 8">K23_9</strain>
    </source>
</reference>
<dbReference type="Pfam" id="PF01546">
    <property type="entry name" value="Peptidase_M20"/>
    <property type="match status" value="1"/>
</dbReference>
<keyword evidence="7" id="KW-0121">Carboxypeptidase</keyword>
<evidence type="ECO:0000256" key="2">
    <source>
        <dbReference type="ARBA" id="ARBA00022723"/>
    </source>
</evidence>
<dbReference type="Gene3D" id="3.40.630.10">
    <property type="entry name" value="Zn peptidases"/>
    <property type="match status" value="1"/>
</dbReference>
<dbReference type="InterPro" id="IPR036264">
    <property type="entry name" value="Bact_exopeptidase_dim_dom"/>
</dbReference>
<dbReference type="PANTHER" id="PTHR43808">
    <property type="entry name" value="ACETYLORNITHINE DEACETYLASE"/>
    <property type="match status" value="1"/>
</dbReference>
<evidence type="ECO:0000256" key="3">
    <source>
        <dbReference type="ARBA" id="ARBA00022801"/>
    </source>
</evidence>
<dbReference type="PANTHER" id="PTHR43808:SF9">
    <property type="entry name" value="BLL0789 PROTEIN"/>
    <property type="match status" value="1"/>
</dbReference>
<dbReference type="InterPro" id="IPR002933">
    <property type="entry name" value="Peptidase_M20"/>
</dbReference>
<evidence type="ECO:0000256" key="5">
    <source>
        <dbReference type="PIRSR" id="PIRSR037238-1"/>
    </source>
</evidence>
<dbReference type="SUPFAM" id="SSF55031">
    <property type="entry name" value="Bacterial exopeptidase dimerisation domain"/>
    <property type="match status" value="1"/>
</dbReference>
<dbReference type="InterPro" id="IPR011650">
    <property type="entry name" value="Peptidase_M20_dimer"/>
</dbReference>
<dbReference type="NCBIfam" id="NF005602">
    <property type="entry name" value="PRK07338.1"/>
    <property type="match status" value="1"/>
</dbReference>
<dbReference type="RefSeq" id="WP_145421768.1">
    <property type="nucleotide sequence ID" value="NZ_CP036526.1"/>
</dbReference>
<keyword evidence="7" id="KW-0645">Protease</keyword>
<protein>
    <submittedName>
        <fullName evidence="7">Carboxypeptidase G2</fullName>
        <ecNumber evidence="7">3.4.17.11</ecNumber>
    </submittedName>
</protein>
<evidence type="ECO:0000259" key="6">
    <source>
        <dbReference type="Pfam" id="PF07687"/>
    </source>
</evidence>
<dbReference type="OrthoDB" id="9783294at2"/>
<feature type="active site" evidence="5">
    <location>
        <position position="102"/>
    </location>
</feature>
<dbReference type="EC" id="3.4.17.11" evidence="7"/>
<dbReference type="Proteomes" id="UP000319817">
    <property type="component" value="Chromosome"/>
</dbReference>
<evidence type="ECO:0000256" key="1">
    <source>
        <dbReference type="ARBA" id="ARBA00001947"/>
    </source>
</evidence>
<comment type="cofactor">
    <cofactor evidence="1">
        <name>Zn(2+)</name>
        <dbReference type="ChEBI" id="CHEBI:29105"/>
    </cofactor>
</comment>
<organism evidence="7 8">
    <name type="scientific">Stieleria marina</name>
    <dbReference type="NCBI Taxonomy" id="1930275"/>
    <lineage>
        <taxon>Bacteria</taxon>
        <taxon>Pseudomonadati</taxon>
        <taxon>Planctomycetota</taxon>
        <taxon>Planctomycetia</taxon>
        <taxon>Pirellulales</taxon>
        <taxon>Pirellulaceae</taxon>
        <taxon>Stieleria</taxon>
    </lineage>
</organism>
<dbReference type="PROSITE" id="PS00759">
    <property type="entry name" value="ARGE_DAPE_CPG2_2"/>
    <property type="match status" value="1"/>
</dbReference>
<dbReference type="InterPro" id="IPR001261">
    <property type="entry name" value="ArgE/DapE_CS"/>
</dbReference>
<feature type="active site" description="Proton acceptor" evidence="5">
    <location>
        <position position="162"/>
    </location>
</feature>
<evidence type="ECO:0000256" key="4">
    <source>
        <dbReference type="ARBA" id="ARBA00022833"/>
    </source>
</evidence>
<dbReference type="PIRSF" id="PIRSF037238">
    <property type="entry name" value="Carboxypeptidase_G2"/>
    <property type="match status" value="1"/>
</dbReference>
<dbReference type="Gene3D" id="3.30.70.360">
    <property type="match status" value="1"/>
</dbReference>
<dbReference type="EMBL" id="CP036526">
    <property type="protein sequence ID" value="QDT13866.1"/>
    <property type="molecule type" value="Genomic_DNA"/>
</dbReference>
<keyword evidence="3 7" id="KW-0378">Hydrolase</keyword>
<dbReference type="Pfam" id="PF07687">
    <property type="entry name" value="M20_dimer"/>
    <property type="match status" value="1"/>
</dbReference>
<keyword evidence="8" id="KW-1185">Reference proteome</keyword>
<evidence type="ECO:0000313" key="8">
    <source>
        <dbReference type="Proteomes" id="UP000319817"/>
    </source>
</evidence>
<dbReference type="AlphaFoldDB" id="A0A517P3B8"/>
<keyword evidence="2" id="KW-0479">Metal-binding</keyword>
<dbReference type="InterPro" id="IPR050072">
    <property type="entry name" value="Peptidase_M20A"/>
</dbReference>
<name>A0A517P3B8_9BACT</name>
<dbReference type="SUPFAM" id="SSF53187">
    <property type="entry name" value="Zn-dependent exopeptidases"/>
    <property type="match status" value="1"/>
</dbReference>
<gene>
    <name evidence="7" type="primary">cpg2_2</name>
    <name evidence="7" type="ORF">K239x_58860</name>
</gene>